<feature type="domain" description="C2H2-type" evidence="10">
    <location>
        <begin position="740"/>
        <end position="767"/>
    </location>
</feature>
<feature type="region of interest" description="Disordered" evidence="8">
    <location>
        <begin position="294"/>
        <end position="329"/>
    </location>
</feature>
<keyword evidence="5" id="KW-0862">Zinc</keyword>
<keyword evidence="2" id="KW-0479">Metal-binding</keyword>
<dbReference type="KEGG" id="acun:113482644"/>
<feature type="region of interest" description="Disordered" evidence="8">
    <location>
        <begin position="1"/>
        <end position="36"/>
    </location>
</feature>
<reference evidence="11" key="2">
    <citation type="submission" date="2025-09" db="UniProtKB">
        <authorList>
            <consortium name="Ensembl"/>
        </authorList>
    </citation>
    <scope>IDENTIFICATION</scope>
</reference>
<feature type="compositionally biased region" description="Polar residues" evidence="8">
    <location>
        <begin position="342"/>
        <end position="356"/>
    </location>
</feature>
<evidence type="ECO:0000256" key="3">
    <source>
        <dbReference type="ARBA" id="ARBA00022737"/>
    </source>
</evidence>
<dbReference type="PANTHER" id="PTHR16515:SF49">
    <property type="entry name" value="GASTRULA ZINC FINGER PROTEIN XLCGF49.1-LIKE-RELATED"/>
    <property type="match status" value="1"/>
</dbReference>
<dbReference type="SMART" id="SM00225">
    <property type="entry name" value="BTB"/>
    <property type="match status" value="1"/>
</dbReference>
<name>A0A663NDF7_ATHCN</name>
<feature type="domain" description="BTB" evidence="9">
    <location>
        <begin position="80"/>
        <end position="148"/>
    </location>
</feature>
<dbReference type="GO" id="GO:0010468">
    <property type="term" value="P:regulation of gene expression"/>
    <property type="evidence" value="ECO:0007669"/>
    <property type="project" value="TreeGrafter"/>
</dbReference>
<dbReference type="InterPro" id="IPR050331">
    <property type="entry name" value="Zinc_finger"/>
</dbReference>
<dbReference type="InterPro" id="IPR048060">
    <property type="entry name" value="ZBTB11_BTB_POZ"/>
</dbReference>
<dbReference type="FunFam" id="3.30.160.60:FF:001897">
    <property type="entry name" value="Zinc finger and BTB domain containing 11"/>
    <property type="match status" value="1"/>
</dbReference>
<dbReference type="SMART" id="SM00355">
    <property type="entry name" value="ZnF_C2H2"/>
    <property type="match status" value="12"/>
</dbReference>
<feature type="region of interest" description="Disordered" evidence="8">
    <location>
        <begin position="342"/>
        <end position="391"/>
    </location>
</feature>
<feature type="region of interest" description="Disordered" evidence="8">
    <location>
        <begin position="197"/>
        <end position="263"/>
    </location>
</feature>
<proteinExistence type="predicted"/>
<dbReference type="InterPro" id="IPR013087">
    <property type="entry name" value="Znf_C2H2_type"/>
</dbReference>
<evidence type="ECO:0000256" key="4">
    <source>
        <dbReference type="ARBA" id="ARBA00022771"/>
    </source>
</evidence>
<evidence type="ECO:0000259" key="10">
    <source>
        <dbReference type="PROSITE" id="PS50157"/>
    </source>
</evidence>
<evidence type="ECO:0000256" key="7">
    <source>
        <dbReference type="PROSITE-ProRule" id="PRU00042"/>
    </source>
</evidence>
<dbReference type="AlphaFoldDB" id="A0A663NDF7"/>
<dbReference type="GO" id="GO:0005634">
    <property type="term" value="C:nucleus"/>
    <property type="evidence" value="ECO:0007669"/>
    <property type="project" value="UniProtKB-SubCell"/>
</dbReference>
<evidence type="ECO:0000313" key="12">
    <source>
        <dbReference type="Proteomes" id="UP000472269"/>
    </source>
</evidence>
<feature type="domain" description="C2H2-type" evidence="10">
    <location>
        <begin position="426"/>
        <end position="453"/>
    </location>
</feature>
<keyword evidence="4 7" id="KW-0863">Zinc-finger</keyword>
<dbReference type="SUPFAM" id="SSF54695">
    <property type="entry name" value="POZ domain"/>
    <property type="match status" value="1"/>
</dbReference>
<dbReference type="Proteomes" id="UP000472269">
    <property type="component" value="Unplaced"/>
</dbReference>
<dbReference type="CDD" id="cd18202">
    <property type="entry name" value="BTB_POZ_ZBTB11"/>
    <property type="match status" value="1"/>
</dbReference>
<dbReference type="PROSITE" id="PS50097">
    <property type="entry name" value="BTB"/>
    <property type="match status" value="1"/>
</dbReference>
<feature type="domain" description="C2H2-type" evidence="10">
    <location>
        <begin position="589"/>
        <end position="616"/>
    </location>
</feature>
<dbReference type="GeneID" id="113482644"/>
<dbReference type="FunFam" id="3.30.160.60:FF:000997">
    <property type="entry name" value="Zinc finger and BTB domain-containing protein 11"/>
    <property type="match status" value="1"/>
</dbReference>
<dbReference type="Pfam" id="PF00651">
    <property type="entry name" value="BTB"/>
    <property type="match status" value="1"/>
</dbReference>
<dbReference type="FunFam" id="3.30.160.60:FF:000633">
    <property type="entry name" value="Zinc finger and BTB domain containing 11"/>
    <property type="match status" value="1"/>
</dbReference>
<feature type="domain" description="C2H2-type" evidence="10">
    <location>
        <begin position="648"/>
        <end position="675"/>
    </location>
</feature>
<feature type="domain" description="C2H2-type" evidence="10">
    <location>
        <begin position="561"/>
        <end position="588"/>
    </location>
</feature>
<dbReference type="Gene3D" id="3.30.710.10">
    <property type="entry name" value="Potassium Channel Kv1.1, Chain A"/>
    <property type="match status" value="1"/>
</dbReference>
<comment type="subcellular location">
    <subcellularLocation>
        <location evidence="1">Nucleus</location>
    </subcellularLocation>
</comment>
<protein>
    <submittedName>
        <fullName evidence="11">Zinc finger and BTB domain containing 11</fullName>
    </submittedName>
</protein>
<evidence type="ECO:0000256" key="6">
    <source>
        <dbReference type="ARBA" id="ARBA00023242"/>
    </source>
</evidence>
<dbReference type="RefSeq" id="XP_026709301.1">
    <property type="nucleotide sequence ID" value="XM_026853500.1"/>
</dbReference>
<feature type="domain" description="C2H2-type" evidence="10">
    <location>
        <begin position="768"/>
        <end position="796"/>
    </location>
</feature>
<dbReference type="Pfam" id="PF13912">
    <property type="entry name" value="zf-C2H2_6"/>
    <property type="match status" value="3"/>
</dbReference>
<evidence type="ECO:0000259" key="9">
    <source>
        <dbReference type="PROSITE" id="PS50097"/>
    </source>
</evidence>
<dbReference type="OMA" id="RYAFIMH"/>
<dbReference type="OrthoDB" id="6077919at2759"/>
<dbReference type="FunFam" id="3.30.160.60:FF:001072">
    <property type="entry name" value="zinc finger and BTB domain-containing protein 11"/>
    <property type="match status" value="1"/>
</dbReference>
<evidence type="ECO:0000256" key="5">
    <source>
        <dbReference type="ARBA" id="ARBA00022833"/>
    </source>
</evidence>
<evidence type="ECO:0000256" key="1">
    <source>
        <dbReference type="ARBA" id="ARBA00004123"/>
    </source>
</evidence>
<dbReference type="Pfam" id="PF00096">
    <property type="entry name" value="zf-C2H2"/>
    <property type="match status" value="7"/>
</dbReference>
<dbReference type="GO" id="GO:0008270">
    <property type="term" value="F:zinc ion binding"/>
    <property type="evidence" value="ECO:0007669"/>
    <property type="project" value="UniProtKB-KW"/>
</dbReference>
<feature type="domain" description="C2H2-type" evidence="10">
    <location>
        <begin position="454"/>
        <end position="481"/>
    </location>
</feature>
<dbReference type="InterPro" id="IPR000210">
    <property type="entry name" value="BTB/POZ_dom"/>
</dbReference>
<dbReference type="FunFam" id="3.30.710.10:FF:000070">
    <property type="entry name" value="zinc finger and BTB domain-containing protein 11"/>
    <property type="match status" value="1"/>
</dbReference>
<keyword evidence="12" id="KW-1185">Reference proteome</keyword>
<keyword evidence="6" id="KW-0539">Nucleus</keyword>
<dbReference type="CTD" id="27107"/>
<dbReference type="InterPro" id="IPR036236">
    <property type="entry name" value="Znf_C2H2_sf"/>
</dbReference>
<dbReference type="SUPFAM" id="SSF57667">
    <property type="entry name" value="beta-beta-alpha zinc fingers"/>
    <property type="match status" value="6"/>
</dbReference>
<gene>
    <name evidence="11" type="primary">ZBTB11</name>
</gene>
<feature type="domain" description="C2H2-type" evidence="10">
    <location>
        <begin position="712"/>
        <end position="739"/>
    </location>
</feature>
<evidence type="ECO:0000256" key="8">
    <source>
        <dbReference type="SAM" id="MobiDB-lite"/>
    </source>
</evidence>
<dbReference type="FunFam" id="3.30.160.60:FF:000688">
    <property type="entry name" value="zinc finger protein 197 isoform X1"/>
    <property type="match status" value="1"/>
</dbReference>
<dbReference type="PROSITE" id="PS50157">
    <property type="entry name" value="ZINC_FINGER_C2H2_2"/>
    <property type="match status" value="12"/>
</dbReference>
<feature type="compositionally biased region" description="Polar residues" evidence="8">
    <location>
        <begin position="301"/>
        <end position="329"/>
    </location>
</feature>
<dbReference type="PANTHER" id="PTHR16515">
    <property type="entry name" value="PR DOMAIN ZINC FINGER PROTEIN"/>
    <property type="match status" value="1"/>
</dbReference>
<keyword evidence="3" id="KW-0677">Repeat</keyword>
<sequence>MLEELGLDVKSQEDSNETDDELSNPPSIPAASLKPVKKKPIAKHELVFVDSKGLVKQSSSKHCLSVLNQLNQQRLSNQFCDVTLLIEGEEYKAHKSVLAANSEYFRELFIEKGAVSSHEAVVDLSGFCKSSFLPLLEFAYTSELTFDFCSMAEVAMLARHLFMSEVLEICENVHKQMEEKQITVYQKGDIQTVESTQNLSEQTEVERQPMDGAEQPELASSEVPVAVNGAPSSAGTEEAAAPQPDLVPPEPVEATPDGLPKPVEQCETTENYVKMQLLESISNSTVSVVETKPSAVEDMDTQSQTAIETDQNENGKANVDSASEDSSGTVKLKCGKQIEEQSISVSQPESLASSQDDTYKSKLRQRSVSEGGYIKLHKGTDKKLQNRKTNPKSAIQQVAMKLVQRGKKLKQPKRDITENNEVEAQHKCTECGMVFQRRYALIMHTLKHERCKDYKCPLCKKEFQYGASLRAHLVRHTRKTEVNTAAASVEETGVSSVKGRTKREFICDICGRTLPKLYSLRIHMLKHTGVKPHACKVCGKTFTYKHGLKMHLALHEVQKQFKCDLCEKSFVTKRSLQEHMSIHTGESKYLCSICGKSFHRASGLSKHIKKHQPKPEVRAYQCTECEKSFYEARDLRQHMNKHLGVKPFQCQFCGKCYSWKKDWYSHVKSHSVTDPYRCNICGKEFYEKALYRRHVKKATHGKKGRAKQNLERVCEHCGRKFTQLREYRRHMNNHEGVKPFECLTCGVAWADARSLKRHVRTHTGERPYVCPVCNEAYIDARTLRKHMTKFHRDYVPCKIMLEKDTLQFHNQGTQVEHAISILAADMQEQETEISIEDNEIETVVVTGETLEAIEAVAATEECTSVSTLSDQSIMQVVNYVLAQQQGQKMVEVTQAIETVEVEVAHVTKTD</sequence>
<feature type="domain" description="C2H2-type" evidence="10">
    <location>
        <begin position="533"/>
        <end position="560"/>
    </location>
</feature>
<dbReference type="FunFam" id="3.30.160.60:FF:001086">
    <property type="entry name" value="zinc finger and BTB domain-containing protein 11"/>
    <property type="match status" value="1"/>
</dbReference>
<feature type="domain" description="C2H2-type" evidence="10">
    <location>
        <begin position="505"/>
        <end position="532"/>
    </location>
</feature>
<dbReference type="PROSITE" id="PS00028">
    <property type="entry name" value="ZINC_FINGER_C2H2_1"/>
    <property type="match status" value="12"/>
</dbReference>
<accession>A0A663NDF7</accession>
<dbReference type="Ensembl" id="ENSACUT00000023395.1">
    <property type="protein sequence ID" value="ENSACUP00000021946.1"/>
    <property type="gene ID" value="ENSACUG00000014652.1"/>
</dbReference>
<dbReference type="InterPro" id="IPR011333">
    <property type="entry name" value="SKP1/BTB/POZ_sf"/>
</dbReference>
<organism evidence="11 12">
    <name type="scientific">Athene cunicularia</name>
    <name type="common">Burrowing owl</name>
    <name type="synonym">Speotyto cunicularia</name>
    <dbReference type="NCBI Taxonomy" id="194338"/>
    <lineage>
        <taxon>Eukaryota</taxon>
        <taxon>Metazoa</taxon>
        <taxon>Chordata</taxon>
        <taxon>Craniata</taxon>
        <taxon>Vertebrata</taxon>
        <taxon>Euteleostomi</taxon>
        <taxon>Archelosauria</taxon>
        <taxon>Archosauria</taxon>
        <taxon>Dinosauria</taxon>
        <taxon>Saurischia</taxon>
        <taxon>Theropoda</taxon>
        <taxon>Coelurosauria</taxon>
        <taxon>Aves</taxon>
        <taxon>Neognathae</taxon>
        <taxon>Neoaves</taxon>
        <taxon>Telluraves</taxon>
        <taxon>Strigiformes</taxon>
        <taxon>Strigidae</taxon>
        <taxon>Athene</taxon>
    </lineage>
</organism>
<dbReference type="Gene3D" id="3.30.160.60">
    <property type="entry name" value="Classic Zinc Finger"/>
    <property type="match status" value="10"/>
</dbReference>
<feature type="domain" description="C2H2-type" evidence="10">
    <location>
        <begin position="676"/>
        <end position="705"/>
    </location>
</feature>
<reference evidence="11" key="1">
    <citation type="submission" date="2025-08" db="UniProtKB">
        <authorList>
            <consortium name="Ensembl"/>
        </authorList>
    </citation>
    <scope>IDENTIFICATION</scope>
</reference>
<dbReference type="FunFam" id="3.30.160.60:FF:001553">
    <property type="entry name" value="Zinc finger and BTB domain containing 11"/>
    <property type="match status" value="1"/>
</dbReference>
<evidence type="ECO:0000313" key="11">
    <source>
        <dbReference type="Ensembl" id="ENSACUP00000021946.1"/>
    </source>
</evidence>
<evidence type="ECO:0000256" key="2">
    <source>
        <dbReference type="ARBA" id="ARBA00022723"/>
    </source>
</evidence>
<feature type="domain" description="C2H2-type" evidence="10">
    <location>
        <begin position="620"/>
        <end position="647"/>
    </location>
</feature>